<feature type="signal peptide" evidence="1">
    <location>
        <begin position="1"/>
        <end position="20"/>
    </location>
</feature>
<feature type="chain" id="PRO_5040899000" evidence="1">
    <location>
        <begin position="21"/>
        <end position="172"/>
    </location>
</feature>
<evidence type="ECO:0000313" key="3">
    <source>
        <dbReference type="Proteomes" id="UP001145021"/>
    </source>
</evidence>
<organism evidence="2 3">
    <name type="scientific">Coemansia asiatica</name>
    <dbReference type="NCBI Taxonomy" id="1052880"/>
    <lineage>
        <taxon>Eukaryota</taxon>
        <taxon>Fungi</taxon>
        <taxon>Fungi incertae sedis</taxon>
        <taxon>Zoopagomycota</taxon>
        <taxon>Kickxellomycotina</taxon>
        <taxon>Kickxellomycetes</taxon>
        <taxon>Kickxellales</taxon>
        <taxon>Kickxellaceae</taxon>
        <taxon>Coemansia</taxon>
    </lineage>
</organism>
<dbReference type="EMBL" id="JANBOH010000004">
    <property type="protein sequence ID" value="KAJ1648533.1"/>
    <property type="molecule type" value="Genomic_DNA"/>
</dbReference>
<keyword evidence="1" id="KW-0732">Signal</keyword>
<protein>
    <submittedName>
        <fullName evidence="2">Uncharacterized protein</fullName>
    </submittedName>
</protein>
<keyword evidence="3" id="KW-1185">Reference proteome</keyword>
<evidence type="ECO:0000256" key="1">
    <source>
        <dbReference type="SAM" id="SignalP"/>
    </source>
</evidence>
<gene>
    <name evidence="2" type="ORF">LPJ64_000231</name>
</gene>
<comment type="caution">
    <text evidence="2">The sequence shown here is derived from an EMBL/GenBank/DDBJ whole genome shotgun (WGS) entry which is preliminary data.</text>
</comment>
<accession>A0A9W7XQT5</accession>
<name>A0A9W7XQT5_9FUNG</name>
<dbReference type="Proteomes" id="UP001145021">
    <property type="component" value="Unassembled WGS sequence"/>
</dbReference>
<reference evidence="2" key="1">
    <citation type="submission" date="2022-07" db="EMBL/GenBank/DDBJ databases">
        <title>Phylogenomic reconstructions and comparative analyses of Kickxellomycotina fungi.</title>
        <authorList>
            <person name="Reynolds N.K."/>
            <person name="Stajich J.E."/>
            <person name="Barry K."/>
            <person name="Grigoriev I.V."/>
            <person name="Crous P."/>
            <person name="Smith M.E."/>
        </authorList>
    </citation>
    <scope>NUCLEOTIDE SEQUENCE</scope>
    <source>
        <strain evidence="2">NBRC 105413</strain>
    </source>
</reference>
<sequence length="172" mass="18395">MVRLSIRSLAVMAFAVFAAASPMVDTVNRPVAENAPAPIAQAPVVQAPVAAPVAPVAPAAFSPERKETADMHVPVLPANAGQGMPLDMNQMRHMVPCTEEDCLRGMSPEEQDAFKRKCIELLSSQQKTTSVNGQSRIANGGHELRFFQLNLPSTAADQRVAQTANGKTLMFT</sequence>
<proteinExistence type="predicted"/>
<dbReference type="AlphaFoldDB" id="A0A9W7XQT5"/>
<evidence type="ECO:0000313" key="2">
    <source>
        <dbReference type="EMBL" id="KAJ1648533.1"/>
    </source>
</evidence>